<organism evidence="3 4">
    <name type="scientific">Neohortaea acidophila</name>
    <dbReference type="NCBI Taxonomy" id="245834"/>
    <lineage>
        <taxon>Eukaryota</taxon>
        <taxon>Fungi</taxon>
        <taxon>Dikarya</taxon>
        <taxon>Ascomycota</taxon>
        <taxon>Pezizomycotina</taxon>
        <taxon>Dothideomycetes</taxon>
        <taxon>Dothideomycetidae</taxon>
        <taxon>Mycosphaerellales</taxon>
        <taxon>Teratosphaeriaceae</taxon>
        <taxon>Neohortaea</taxon>
    </lineage>
</organism>
<dbReference type="PANTHER" id="PTHR42760:SF124">
    <property type="entry name" value="SHORT-CHAIN DEHYDROGENASE_REDUCTASE"/>
    <property type="match status" value="1"/>
</dbReference>
<dbReference type="InterPro" id="IPR002347">
    <property type="entry name" value="SDR_fam"/>
</dbReference>
<dbReference type="SUPFAM" id="SSF51735">
    <property type="entry name" value="NAD(P)-binding Rossmann-fold domains"/>
    <property type="match status" value="1"/>
</dbReference>
<keyword evidence="4" id="KW-1185">Reference proteome</keyword>
<keyword evidence="2" id="KW-0521">NADP</keyword>
<evidence type="ECO:0000313" key="4">
    <source>
        <dbReference type="Proteomes" id="UP000799767"/>
    </source>
</evidence>
<dbReference type="Proteomes" id="UP000799767">
    <property type="component" value="Unassembled WGS sequence"/>
</dbReference>
<dbReference type="RefSeq" id="XP_033592434.1">
    <property type="nucleotide sequence ID" value="XM_033736856.1"/>
</dbReference>
<proteinExistence type="inferred from homology"/>
<dbReference type="GO" id="GO:0016616">
    <property type="term" value="F:oxidoreductase activity, acting on the CH-OH group of donors, NAD or NADP as acceptor"/>
    <property type="evidence" value="ECO:0007669"/>
    <property type="project" value="TreeGrafter"/>
</dbReference>
<dbReference type="OrthoDB" id="417891at2759"/>
<reference evidence="3" key="1">
    <citation type="journal article" date="2020" name="Stud. Mycol.">
        <title>101 Dothideomycetes genomes: a test case for predicting lifestyles and emergence of pathogens.</title>
        <authorList>
            <person name="Haridas S."/>
            <person name="Albert R."/>
            <person name="Binder M."/>
            <person name="Bloem J."/>
            <person name="Labutti K."/>
            <person name="Salamov A."/>
            <person name="Andreopoulos B."/>
            <person name="Baker S."/>
            <person name="Barry K."/>
            <person name="Bills G."/>
            <person name="Bluhm B."/>
            <person name="Cannon C."/>
            <person name="Castanera R."/>
            <person name="Culley D."/>
            <person name="Daum C."/>
            <person name="Ezra D."/>
            <person name="Gonzalez J."/>
            <person name="Henrissat B."/>
            <person name="Kuo A."/>
            <person name="Liang C."/>
            <person name="Lipzen A."/>
            <person name="Lutzoni F."/>
            <person name="Magnuson J."/>
            <person name="Mondo S."/>
            <person name="Nolan M."/>
            <person name="Ohm R."/>
            <person name="Pangilinan J."/>
            <person name="Park H.-J."/>
            <person name="Ramirez L."/>
            <person name="Alfaro M."/>
            <person name="Sun H."/>
            <person name="Tritt A."/>
            <person name="Yoshinaga Y."/>
            <person name="Zwiers L.-H."/>
            <person name="Turgeon B."/>
            <person name="Goodwin S."/>
            <person name="Spatafora J."/>
            <person name="Crous P."/>
            <person name="Grigoriev I."/>
        </authorList>
    </citation>
    <scope>NUCLEOTIDE SEQUENCE</scope>
    <source>
        <strain evidence="3">CBS 113389</strain>
    </source>
</reference>
<dbReference type="NCBIfam" id="NF005559">
    <property type="entry name" value="PRK07231.1"/>
    <property type="match status" value="1"/>
</dbReference>
<dbReference type="FunFam" id="3.40.50.720:FF:000084">
    <property type="entry name" value="Short-chain dehydrogenase reductase"/>
    <property type="match status" value="1"/>
</dbReference>
<accession>A0A6A6Q0S5</accession>
<evidence type="ECO:0000256" key="1">
    <source>
        <dbReference type="ARBA" id="ARBA00006484"/>
    </source>
</evidence>
<dbReference type="InterPro" id="IPR036291">
    <property type="entry name" value="NAD(P)-bd_dom_sf"/>
</dbReference>
<dbReference type="AlphaFoldDB" id="A0A6A6Q0S5"/>
<comment type="similarity">
    <text evidence="1">Belongs to the short-chain dehydrogenases/reductases (SDR) family.</text>
</comment>
<dbReference type="PRINTS" id="PR00081">
    <property type="entry name" value="GDHRDH"/>
</dbReference>
<sequence length="275" mass="29155">MSAPTPPTGSGRLRGKVAIVTGGSSSIGRAISLAYAKEGAKVVVADIRDSSRAPDEADAPTHELIRKQGGEAEFMKLDVTKLENVEQVVRDTVAKFGRLDIYVNNAGIVHDDGNPQPVWGVTMDQWEKTMAVNTTGVFYGIRTATAQMVKQDPYPNGDRGWVVNLASIFGKVAFPTAFSYVASKHCVMGMTKTAALDCAPYGVHVNAICPGWVESAFTAGILQDENLKAHATSLHPLRGLGSPSDIAPVAVFLASEDARWVTGHGVVVDGGYTAQ</sequence>
<dbReference type="EMBL" id="MU001633">
    <property type="protein sequence ID" value="KAF2485865.1"/>
    <property type="molecule type" value="Genomic_DNA"/>
</dbReference>
<name>A0A6A6Q0S5_9PEZI</name>
<dbReference type="Pfam" id="PF13561">
    <property type="entry name" value="adh_short_C2"/>
    <property type="match status" value="1"/>
</dbReference>
<evidence type="ECO:0000256" key="2">
    <source>
        <dbReference type="ARBA" id="ARBA00022857"/>
    </source>
</evidence>
<dbReference type="Gene3D" id="3.40.50.720">
    <property type="entry name" value="NAD(P)-binding Rossmann-like Domain"/>
    <property type="match status" value="1"/>
</dbReference>
<protein>
    <submittedName>
        <fullName evidence="3">Putative short chain type dehydrogenase</fullName>
    </submittedName>
</protein>
<dbReference type="GeneID" id="54477858"/>
<dbReference type="CDD" id="cd05233">
    <property type="entry name" value="SDR_c"/>
    <property type="match status" value="1"/>
</dbReference>
<gene>
    <name evidence="3" type="ORF">BDY17DRAFT_322672</name>
</gene>
<evidence type="ECO:0000313" key="3">
    <source>
        <dbReference type="EMBL" id="KAF2485865.1"/>
    </source>
</evidence>
<dbReference type="PANTHER" id="PTHR42760">
    <property type="entry name" value="SHORT-CHAIN DEHYDROGENASES/REDUCTASES FAMILY MEMBER"/>
    <property type="match status" value="1"/>
</dbReference>
<dbReference type="PRINTS" id="PR00080">
    <property type="entry name" value="SDRFAMILY"/>
</dbReference>